<accession>A0ACC3C7W8</accession>
<organism evidence="1 2">
    <name type="scientific">Pyropia yezoensis</name>
    <name type="common">Susabi-nori</name>
    <name type="synonym">Porphyra yezoensis</name>
    <dbReference type="NCBI Taxonomy" id="2788"/>
    <lineage>
        <taxon>Eukaryota</taxon>
        <taxon>Rhodophyta</taxon>
        <taxon>Bangiophyceae</taxon>
        <taxon>Bangiales</taxon>
        <taxon>Bangiaceae</taxon>
        <taxon>Pyropia</taxon>
    </lineage>
</organism>
<dbReference type="EMBL" id="CM020619">
    <property type="protein sequence ID" value="KAK1866066.1"/>
    <property type="molecule type" value="Genomic_DNA"/>
</dbReference>
<keyword evidence="2" id="KW-1185">Reference proteome</keyword>
<evidence type="ECO:0000313" key="1">
    <source>
        <dbReference type="EMBL" id="KAK1866066.1"/>
    </source>
</evidence>
<dbReference type="Proteomes" id="UP000798662">
    <property type="component" value="Chromosome 2"/>
</dbReference>
<gene>
    <name evidence="1" type="ORF">I4F81_008586</name>
</gene>
<proteinExistence type="predicted"/>
<evidence type="ECO:0000313" key="2">
    <source>
        <dbReference type="Proteomes" id="UP000798662"/>
    </source>
</evidence>
<reference evidence="1" key="1">
    <citation type="submission" date="2019-11" db="EMBL/GenBank/DDBJ databases">
        <title>Nori genome reveals adaptations in red seaweeds to the harsh intertidal environment.</title>
        <authorList>
            <person name="Wang D."/>
            <person name="Mao Y."/>
        </authorList>
    </citation>
    <scope>NUCLEOTIDE SEQUENCE</scope>
    <source>
        <tissue evidence="1">Gametophyte</tissue>
    </source>
</reference>
<protein>
    <submittedName>
        <fullName evidence="1">Uncharacterized protein</fullName>
    </submittedName>
</protein>
<sequence>MSLRTFARRLFEHSPPLRPHLPRLDELVADWKSYKGDIPTCGAALLNEALDKVLLVRAYGSGGRWGFPKGKIGKDETPFAAAMREVAEEVGYDATPLANERDALVSTSYTHGPGAAGGGSGGGGGGRGGGGGSGGGGSGGGGGGSVTGASNGGAGSDSVAGGGAGGSGNNSNNTSGGGRKLHLTIFIVAGVDESTVFETQTRKEISEISWWPLSHLAESRADRETPIPDGGVPGFPSGPGGKKAYHFLVAPFLKRIKAWVARRKRLAARAGGGGGGKAAIGTAGGKGGGSGKPGSKAAAARALPPLPPAAPSAPSSSASASSLSTGPPPASLPLPLVATAAAATTDGVVTTVAAVRAVAGHLPTYTTRPALASAGQSGVLLRELQPFPLPPLAVLGTGAPAEPDPAVGTAAAIAPVVPAPGAPGRYGLLPQAPPRPLLPDADGSGGGGAGGADAVGRTIDTAAAVLLGALGGGGGNNGGGGGGGHGGSGSGHGGGSAGGGGGLTSRERACLYERYLADTASRAAELGLSADEWPPPGAGLGGSWPAAGGAGSGGRPTPPRRPKVPVRPLTAFTFDREEILACLM</sequence>
<comment type="caution">
    <text evidence="1">The sequence shown here is derived from an EMBL/GenBank/DDBJ whole genome shotgun (WGS) entry which is preliminary data.</text>
</comment>
<name>A0ACC3C7W8_PYRYE</name>